<protein>
    <submittedName>
        <fullName evidence="1">Uncharacterized protein</fullName>
    </submittedName>
</protein>
<sequence>MTAMNSDERLAAARAAKYGVTYSSLELWASSQDLSGPDEEVKKMISAQFGFADDEKIHPSRVIKLPDPRVEAMLRSQGHIVYADMPMEKADEQKALNEIDLLIKGRTYALATNGYVLGKYKGLTFHKCPRGTKCGCRCILWSFDQGDRGDELWSIGVYQVD</sequence>
<name>A0A6C0JKN4_9ZZZZ</name>
<reference evidence="1" key="1">
    <citation type="journal article" date="2020" name="Nature">
        <title>Giant virus diversity and host interactions through global metagenomics.</title>
        <authorList>
            <person name="Schulz F."/>
            <person name="Roux S."/>
            <person name="Paez-Espino D."/>
            <person name="Jungbluth S."/>
            <person name="Walsh D.A."/>
            <person name="Denef V.J."/>
            <person name="McMahon K.D."/>
            <person name="Konstantinidis K.T."/>
            <person name="Eloe-Fadrosh E.A."/>
            <person name="Kyrpides N.C."/>
            <person name="Woyke T."/>
        </authorList>
    </citation>
    <scope>NUCLEOTIDE SEQUENCE</scope>
    <source>
        <strain evidence="1">GVMAG-M-3300027734-16</strain>
    </source>
</reference>
<dbReference type="EMBL" id="MN740411">
    <property type="protein sequence ID" value="QHU05326.1"/>
    <property type="molecule type" value="Genomic_DNA"/>
</dbReference>
<proteinExistence type="predicted"/>
<evidence type="ECO:0000313" key="1">
    <source>
        <dbReference type="EMBL" id="QHU05326.1"/>
    </source>
</evidence>
<dbReference type="AlphaFoldDB" id="A0A6C0JKN4"/>
<accession>A0A6C0JKN4</accession>
<organism evidence="1">
    <name type="scientific">viral metagenome</name>
    <dbReference type="NCBI Taxonomy" id="1070528"/>
    <lineage>
        <taxon>unclassified sequences</taxon>
        <taxon>metagenomes</taxon>
        <taxon>organismal metagenomes</taxon>
    </lineage>
</organism>